<evidence type="ECO:0000313" key="6">
    <source>
        <dbReference type="EMBL" id="AFT99276.1"/>
    </source>
</evidence>
<dbReference type="EMBL" id="CP003876">
    <property type="protein sequence ID" value="AFT99276.1"/>
    <property type="molecule type" value="Genomic_DNA"/>
</dbReference>
<organism evidence="6 7">
    <name type="scientific">Nocardia brasiliensis (strain ATCC 700358 / HUJEG-1)</name>
    <dbReference type="NCBI Taxonomy" id="1133849"/>
    <lineage>
        <taxon>Bacteria</taxon>
        <taxon>Bacillati</taxon>
        <taxon>Actinomycetota</taxon>
        <taxon>Actinomycetes</taxon>
        <taxon>Mycobacteriales</taxon>
        <taxon>Nocardiaceae</taxon>
        <taxon>Nocardia</taxon>
    </lineage>
</organism>
<dbReference type="PANTHER" id="PTHR30126">
    <property type="entry name" value="HTH-TYPE TRANSCRIPTIONAL REGULATOR"/>
    <property type="match status" value="1"/>
</dbReference>
<dbReference type="Gene3D" id="3.40.190.290">
    <property type="match status" value="1"/>
</dbReference>
<name>K0EPE0_NOCB7</name>
<dbReference type="SUPFAM" id="SSF53850">
    <property type="entry name" value="Periplasmic binding protein-like II"/>
    <property type="match status" value="1"/>
</dbReference>
<dbReference type="InterPro" id="IPR000847">
    <property type="entry name" value="LysR_HTH_N"/>
</dbReference>
<sequence length="306" mass="32120">MSDRDPDGNLDLNQLRTFLAVHRAGSITAGARLVGLSQPTVTAQLQALEKRLGQRLFERLPRGVAPTAAAAELAARIAEPMDALTAAAGPADPAASAPQPPVRLAGPAEMLAVQALPALAPLIQRGVRLAVTAGLSEELLTGLRAGHYDLVVSTVRPRGRTVLAEPLIDEEFVLVAAPALAARIDLDRLRADGPAALSGVPLVSYAADLPILRRYWRHVFGLRLTAAPAVVVADLRAVAAAVAAGAGISVLPRYLCAPQLRSGALVALLEPSDPPINTGFLVRRPGTTLPHVDLVHTQLRRAARTW</sequence>
<dbReference type="PROSITE" id="PS50931">
    <property type="entry name" value="HTH_LYSR"/>
    <property type="match status" value="1"/>
</dbReference>
<dbReference type="InterPro" id="IPR036388">
    <property type="entry name" value="WH-like_DNA-bd_sf"/>
</dbReference>
<evidence type="ECO:0000256" key="4">
    <source>
        <dbReference type="ARBA" id="ARBA00023163"/>
    </source>
</evidence>
<dbReference type="Gene3D" id="1.10.10.10">
    <property type="entry name" value="Winged helix-like DNA-binding domain superfamily/Winged helix DNA-binding domain"/>
    <property type="match status" value="1"/>
</dbReference>
<comment type="similarity">
    <text evidence="1">Belongs to the LysR transcriptional regulatory family.</text>
</comment>
<reference evidence="6 7" key="1">
    <citation type="journal article" date="2012" name="J. Bacteriol.">
        <title>Complete genome sequence of Nocardia brasiliensis HUJEG-1.</title>
        <authorList>
            <person name="Vera-Cabrera L."/>
            <person name="Ortiz-Lopez R."/>
            <person name="Elizondo-Gonzalez R."/>
            <person name="Perez-Maya A.A."/>
            <person name="Ocampo-Candiani J."/>
        </authorList>
    </citation>
    <scope>NUCLEOTIDE SEQUENCE [LARGE SCALE GENOMIC DNA]</scope>
    <source>
        <strain evidence="7">ATCC 700358</strain>
    </source>
</reference>
<keyword evidence="4" id="KW-0804">Transcription</keyword>
<dbReference type="Proteomes" id="UP000006304">
    <property type="component" value="Chromosome"/>
</dbReference>
<dbReference type="GO" id="GO:0000976">
    <property type="term" value="F:transcription cis-regulatory region binding"/>
    <property type="evidence" value="ECO:0007669"/>
    <property type="project" value="TreeGrafter"/>
</dbReference>
<accession>K0EPE0</accession>
<dbReference type="PRINTS" id="PR00039">
    <property type="entry name" value="HTHLYSR"/>
</dbReference>
<keyword evidence="2" id="KW-0805">Transcription regulation</keyword>
<dbReference type="STRING" id="1133849.O3I_006570"/>
<gene>
    <name evidence="6" type="ORF">O3I_006570</name>
</gene>
<dbReference type="GO" id="GO:0003700">
    <property type="term" value="F:DNA-binding transcription factor activity"/>
    <property type="evidence" value="ECO:0007669"/>
    <property type="project" value="InterPro"/>
</dbReference>
<dbReference type="AlphaFoldDB" id="K0EPE0"/>
<proteinExistence type="inferred from homology"/>
<dbReference type="HOGENOM" id="CLU_039613_5_0_11"/>
<dbReference type="SUPFAM" id="SSF46785">
    <property type="entry name" value="Winged helix' DNA-binding domain"/>
    <property type="match status" value="1"/>
</dbReference>
<keyword evidence="3" id="KW-0238">DNA-binding</keyword>
<dbReference type="eggNOG" id="COG0583">
    <property type="taxonomic scope" value="Bacteria"/>
</dbReference>
<evidence type="ECO:0000256" key="1">
    <source>
        <dbReference type="ARBA" id="ARBA00009437"/>
    </source>
</evidence>
<dbReference type="PANTHER" id="PTHR30126:SF39">
    <property type="entry name" value="HTH-TYPE TRANSCRIPTIONAL REGULATOR CYSL"/>
    <property type="match status" value="1"/>
</dbReference>
<evidence type="ECO:0000256" key="2">
    <source>
        <dbReference type="ARBA" id="ARBA00023015"/>
    </source>
</evidence>
<dbReference type="InterPro" id="IPR036390">
    <property type="entry name" value="WH_DNA-bd_sf"/>
</dbReference>
<dbReference type="RefSeq" id="WP_014982132.1">
    <property type="nucleotide sequence ID" value="NC_018681.1"/>
</dbReference>
<evidence type="ECO:0000313" key="7">
    <source>
        <dbReference type="Proteomes" id="UP000006304"/>
    </source>
</evidence>
<protein>
    <submittedName>
        <fullName evidence="6">LysR family transcriptional regulator</fullName>
    </submittedName>
</protein>
<feature type="domain" description="HTH lysR-type" evidence="5">
    <location>
        <begin position="10"/>
        <end position="67"/>
    </location>
</feature>
<dbReference type="Pfam" id="PF03466">
    <property type="entry name" value="LysR_substrate"/>
    <property type="match status" value="1"/>
</dbReference>
<dbReference type="KEGG" id="nbr:O3I_006570"/>
<dbReference type="InterPro" id="IPR005119">
    <property type="entry name" value="LysR_subst-bd"/>
</dbReference>
<keyword evidence="7" id="KW-1185">Reference proteome</keyword>
<evidence type="ECO:0000256" key="3">
    <source>
        <dbReference type="ARBA" id="ARBA00023125"/>
    </source>
</evidence>
<dbReference type="Pfam" id="PF00126">
    <property type="entry name" value="HTH_1"/>
    <property type="match status" value="1"/>
</dbReference>
<evidence type="ECO:0000259" key="5">
    <source>
        <dbReference type="PROSITE" id="PS50931"/>
    </source>
</evidence>